<comment type="caution">
    <text evidence="2">The sequence shown here is derived from an EMBL/GenBank/DDBJ whole genome shotgun (WGS) entry which is preliminary data.</text>
</comment>
<proteinExistence type="predicted"/>
<dbReference type="InterPro" id="IPR011333">
    <property type="entry name" value="SKP1/BTB/POZ_sf"/>
</dbReference>
<gene>
    <name evidence="2" type="ORF">VKT23_000500</name>
</gene>
<keyword evidence="3" id="KW-1185">Reference proteome</keyword>
<protein>
    <recommendedName>
        <fullName evidence="1">BTB domain-containing protein</fullName>
    </recommendedName>
</protein>
<dbReference type="Pfam" id="PF00651">
    <property type="entry name" value="BTB"/>
    <property type="match status" value="1"/>
</dbReference>
<name>A0ABR1K7M1_9AGAR</name>
<dbReference type="InterPro" id="IPR000210">
    <property type="entry name" value="BTB/POZ_dom"/>
</dbReference>
<evidence type="ECO:0000313" key="3">
    <source>
        <dbReference type="Proteomes" id="UP001498398"/>
    </source>
</evidence>
<dbReference type="Proteomes" id="UP001498398">
    <property type="component" value="Unassembled WGS sequence"/>
</dbReference>
<evidence type="ECO:0000259" key="1">
    <source>
        <dbReference type="PROSITE" id="PS50097"/>
    </source>
</evidence>
<dbReference type="SUPFAM" id="SSF54695">
    <property type="entry name" value="POZ domain"/>
    <property type="match status" value="1"/>
</dbReference>
<feature type="domain" description="BTB" evidence="1">
    <location>
        <begin position="35"/>
        <end position="108"/>
    </location>
</feature>
<organism evidence="2 3">
    <name type="scientific">Marasmiellus scandens</name>
    <dbReference type="NCBI Taxonomy" id="2682957"/>
    <lineage>
        <taxon>Eukaryota</taxon>
        <taxon>Fungi</taxon>
        <taxon>Dikarya</taxon>
        <taxon>Basidiomycota</taxon>
        <taxon>Agaricomycotina</taxon>
        <taxon>Agaricomycetes</taxon>
        <taxon>Agaricomycetidae</taxon>
        <taxon>Agaricales</taxon>
        <taxon>Marasmiineae</taxon>
        <taxon>Omphalotaceae</taxon>
        <taxon>Marasmiellus</taxon>
    </lineage>
</organism>
<dbReference type="Gene3D" id="3.30.710.10">
    <property type="entry name" value="Potassium Channel Kv1.1, Chain A"/>
    <property type="match status" value="1"/>
</dbReference>
<evidence type="ECO:0000313" key="2">
    <source>
        <dbReference type="EMBL" id="KAK7472385.1"/>
    </source>
</evidence>
<dbReference type="PROSITE" id="PS50097">
    <property type="entry name" value="BTB"/>
    <property type="match status" value="1"/>
</dbReference>
<accession>A0ABR1K7M1</accession>
<reference evidence="2 3" key="1">
    <citation type="submission" date="2024-01" db="EMBL/GenBank/DDBJ databases">
        <title>A draft genome for the cacao thread blight pathogen Marasmiellus scandens.</title>
        <authorList>
            <person name="Baruah I.K."/>
            <person name="Leung J."/>
            <person name="Bukari Y."/>
            <person name="Amoako-Attah I."/>
            <person name="Meinhardt L.W."/>
            <person name="Bailey B.A."/>
            <person name="Cohen S.P."/>
        </authorList>
    </citation>
    <scope>NUCLEOTIDE SEQUENCE [LARGE SCALE GENOMIC DNA]</scope>
    <source>
        <strain evidence="2 3">GH-19</strain>
    </source>
</reference>
<sequence>MSDHPSGLNGANGINGSGSSVHPLRKSYKYFIAGGDLHFVVADVRFRVHSYFFDRESSKFRKTLSQSSSSGSVLGSSLSNPLVLHDVTPEQFEEFLWVFYNPSHSVYEAAVGTWASILRLANRWDFPEVRKLAIRELESKVLDAVDRILIYQEQDVELDLIIPLYTELVDREAFITPEEYRKLGDKTTVMILQARERLRAKPPNAENDAEVDAEIRKLVEEMIEMFPPTPPLEVSASSPLTPKAKANGINHVNGV</sequence>
<dbReference type="EMBL" id="JBANRG010000001">
    <property type="protein sequence ID" value="KAK7472385.1"/>
    <property type="molecule type" value="Genomic_DNA"/>
</dbReference>
<dbReference type="SMART" id="SM00225">
    <property type="entry name" value="BTB"/>
    <property type="match status" value="1"/>
</dbReference>